<proteinExistence type="inferred from homology"/>
<keyword evidence="7 9" id="KW-0807">Transducer</keyword>
<dbReference type="SMART" id="SM00283">
    <property type="entry name" value="MA"/>
    <property type="match status" value="1"/>
</dbReference>
<keyword evidence="5 11" id="KW-1133">Transmembrane helix</keyword>
<dbReference type="Gene3D" id="3.30.450.20">
    <property type="entry name" value="PAS domain"/>
    <property type="match status" value="1"/>
</dbReference>
<evidence type="ECO:0000256" key="5">
    <source>
        <dbReference type="ARBA" id="ARBA00022989"/>
    </source>
</evidence>
<comment type="subcellular location">
    <subcellularLocation>
        <location evidence="1">Cell membrane</location>
        <topology evidence="1">Multi-pass membrane protein</topology>
    </subcellularLocation>
</comment>
<dbReference type="CDD" id="cd06225">
    <property type="entry name" value="HAMP"/>
    <property type="match status" value="1"/>
</dbReference>
<dbReference type="SUPFAM" id="SSF58104">
    <property type="entry name" value="Methyl-accepting chemotaxis protein (MCP) signaling domain"/>
    <property type="match status" value="1"/>
</dbReference>
<evidence type="ECO:0000256" key="6">
    <source>
        <dbReference type="ARBA" id="ARBA00023136"/>
    </source>
</evidence>
<dbReference type="PROSITE" id="PS50111">
    <property type="entry name" value="CHEMOTAXIS_TRANSDUC_2"/>
    <property type="match status" value="1"/>
</dbReference>
<name>A0ABZ2Y3R6_9FIRM</name>
<evidence type="ECO:0000256" key="9">
    <source>
        <dbReference type="PROSITE-ProRule" id="PRU00284"/>
    </source>
</evidence>
<dbReference type="Proteomes" id="UP001486565">
    <property type="component" value="Chromosome"/>
</dbReference>
<evidence type="ECO:0000256" key="8">
    <source>
        <dbReference type="ARBA" id="ARBA00029447"/>
    </source>
</evidence>
<dbReference type="Gene3D" id="1.10.8.500">
    <property type="entry name" value="HAMP domain in histidine kinase"/>
    <property type="match status" value="1"/>
</dbReference>
<protein>
    <submittedName>
        <fullName evidence="14">Methyl-accepting chemotaxis protein</fullName>
    </submittedName>
</protein>
<evidence type="ECO:0000259" key="12">
    <source>
        <dbReference type="PROSITE" id="PS50111"/>
    </source>
</evidence>
<dbReference type="InterPro" id="IPR004089">
    <property type="entry name" value="MCPsignal_dom"/>
</dbReference>
<dbReference type="EMBL" id="CP121687">
    <property type="protein sequence ID" value="WZL70008.1"/>
    <property type="molecule type" value="Genomic_DNA"/>
</dbReference>
<evidence type="ECO:0000256" key="10">
    <source>
        <dbReference type="SAM" id="Coils"/>
    </source>
</evidence>
<evidence type="ECO:0000256" key="2">
    <source>
        <dbReference type="ARBA" id="ARBA00022475"/>
    </source>
</evidence>
<accession>A0ABZ2Y3R6</accession>
<keyword evidence="3" id="KW-0145">Chemotaxis</keyword>
<feature type="transmembrane region" description="Helical" evidence="11">
    <location>
        <begin position="324"/>
        <end position="347"/>
    </location>
</feature>
<dbReference type="PROSITE" id="PS50885">
    <property type="entry name" value="HAMP"/>
    <property type="match status" value="1"/>
</dbReference>
<keyword evidence="4 11" id="KW-0812">Transmembrane</keyword>
<reference evidence="14 15" key="1">
    <citation type="submission" date="2023-03" db="EMBL/GenBank/DDBJ databases">
        <title>Novel Species.</title>
        <authorList>
            <person name="Ma S."/>
        </authorList>
    </citation>
    <scope>NUCLEOTIDE SEQUENCE [LARGE SCALE GENOMIC DNA]</scope>
    <source>
        <strain evidence="14 15">LIND6LT2</strain>
    </source>
</reference>
<evidence type="ECO:0000256" key="3">
    <source>
        <dbReference type="ARBA" id="ARBA00022500"/>
    </source>
</evidence>
<evidence type="ECO:0000256" key="7">
    <source>
        <dbReference type="ARBA" id="ARBA00023224"/>
    </source>
</evidence>
<dbReference type="PANTHER" id="PTHR32089:SF112">
    <property type="entry name" value="LYSOZYME-LIKE PROTEIN-RELATED"/>
    <property type="match status" value="1"/>
</dbReference>
<dbReference type="CDD" id="cd18774">
    <property type="entry name" value="PDC2_HK_sensor"/>
    <property type="match status" value="1"/>
</dbReference>
<organism evidence="14 15">
    <name type="scientific">Defluviitalea saccharophila</name>
    <dbReference type="NCBI Taxonomy" id="879970"/>
    <lineage>
        <taxon>Bacteria</taxon>
        <taxon>Bacillati</taxon>
        <taxon>Bacillota</taxon>
        <taxon>Clostridia</taxon>
        <taxon>Lachnospirales</taxon>
        <taxon>Defluviitaleaceae</taxon>
        <taxon>Defluviitalea</taxon>
    </lineage>
</organism>
<feature type="domain" description="Methyl-accepting transducer" evidence="12">
    <location>
        <begin position="415"/>
        <end position="665"/>
    </location>
</feature>
<sequence>MQKRLNIFRAKNEAKEIKNTHKTKQNKFNLWTKLQNNIGIAQKLITSFIVLSIIPLFLTAGFSYINAEKTVEQKVGFYSEKMVQQIANNIDLKIKEIENIPRMVQYNSKLLEYIRKEEFNNLLEKINTESEIENILLSIENSNNSIKGINIYKENGEVFGSNFRIENSDGTSMSADYGKVFEELMKDSEEELVWVTGLNNSYDYIILLKSIKNFVNTKPIAVLAVYIKADEITSLFKEMDFSDTGSMFLLNPNKNIIGDINNENIGTQVTDGYLDKIYGENLFGNFRDADNVISYATTKNGWKVITKEPISSLMAEMVVVRKGILWIGAVCILVAVAIGILISLSISKPLKMIMSLMGKVEQGDLTVSLDIEGKNEIGKLSASFNHMIENIRDLLLETHGITQKVEQDTNIIKTSSEQSALAAGQVANAINELANGAAEQAKQADNTNLLMDQLADNINHVVKRIEDIMNTIEVTESSRDYAAKTMDQLNEKTKVTIESSHKINKEIQELNEKAKEIIQVVKVITGISEQTNLLALNAAIEAARAGEAGKGFAVVAEEIRKLAQGTKDATGMISQIISDIQMKTESTVSVVKTSDKIFEEQQEIVNKTDQAFNEMAQSIQTMIGQIEDINNKIQDIEHQKHQTVEAIEYIASIVEESAASIEEVTATSEEQTSSAEQLAVLANNLAVAMENLNNSLSHFKI</sequence>
<dbReference type="Pfam" id="PF00672">
    <property type="entry name" value="HAMP"/>
    <property type="match status" value="1"/>
</dbReference>
<dbReference type="CDD" id="cd11386">
    <property type="entry name" value="MCP_signal"/>
    <property type="match status" value="1"/>
</dbReference>
<feature type="coiled-coil region" evidence="10">
    <location>
        <begin position="619"/>
        <end position="646"/>
    </location>
</feature>
<keyword evidence="15" id="KW-1185">Reference proteome</keyword>
<dbReference type="Gene3D" id="1.10.287.950">
    <property type="entry name" value="Methyl-accepting chemotaxis protein"/>
    <property type="match status" value="1"/>
</dbReference>
<gene>
    <name evidence="14" type="ORF">QBE51_00315</name>
</gene>
<dbReference type="InterPro" id="IPR003660">
    <property type="entry name" value="HAMP_dom"/>
</dbReference>
<dbReference type="Pfam" id="PF02743">
    <property type="entry name" value="dCache_1"/>
    <property type="match status" value="1"/>
</dbReference>
<dbReference type="PANTHER" id="PTHR32089">
    <property type="entry name" value="METHYL-ACCEPTING CHEMOTAXIS PROTEIN MCPB"/>
    <property type="match status" value="1"/>
</dbReference>
<evidence type="ECO:0000313" key="15">
    <source>
        <dbReference type="Proteomes" id="UP001486565"/>
    </source>
</evidence>
<dbReference type="RefSeq" id="WP_341876972.1">
    <property type="nucleotide sequence ID" value="NZ_CP121687.1"/>
</dbReference>
<evidence type="ECO:0000256" key="4">
    <source>
        <dbReference type="ARBA" id="ARBA00022692"/>
    </source>
</evidence>
<keyword evidence="2" id="KW-1003">Cell membrane</keyword>
<dbReference type="InterPro" id="IPR033479">
    <property type="entry name" value="dCache_1"/>
</dbReference>
<evidence type="ECO:0000313" key="14">
    <source>
        <dbReference type="EMBL" id="WZL70008.1"/>
    </source>
</evidence>
<feature type="transmembrane region" description="Helical" evidence="11">
    <location>
        <begin position="44"/>
        <end position="65"/>
    </location>
</feature>
<evidence type="ECO:0000256" key="11">
    <source>
        <dbReference type="SAM" id="Phobius"/>
    </source>
</evidence>
<feature type="domain" description="HAMP" evidence="13">
    <location>
        <begin position="344"/>
        <end position="396"/>
    </location>
</feature>
<dbReference type="SMART" id="SM00304">
    <property type="entry name" value="HAMP"/>
    <property type="match status" value="1"/>
</dbReference>
<keyword evidence="10" id="KW-0175">Coiled coil</keyword>
<dbReference type="Pfam" id="PF00015">
    <property type="entry name" value="MCPsignal"/>
    <property type="match status" value="1"/>
</dbReference>
<comment type="similarity">
    <text evidence="8">Belongs to the methyl-accepting chemotaxis (MCP) protein family.</text>
</comment>
<evidence type="ECO:0000259" key="13">
    <source>
        <dbReference type="PROSITE" id="PS50885"/>
    </source>
</evidence>
<keyword evidence="6 11" id="KW-0472">Membrane</keyword>
<evidence type="ECO:0000256" key="1">
    <source>
        <dbReference type="ARBA" id="ARBA00004651"/>
    </source>
</evidence>